<feature type="transmembrane region" description="Helical" evidence="1">
    <location>
        <begin position="89"/>
        <end position="109"/>
    </location>
</feature>
<name>A0AAN9FKZ6_CLITE</name>
<evidence type="ECO:0000313" key="3">
    <source>
        <dbReference type="Proteomes" id="UP001359559"/>
    </source>
</evidence>
<dbReference type="EMBL" id="JAYKXN010000006">
    <property type="protein sequence ID" value="KAK7278397.1"/>
    <property type="molecule type" value="Genomic_DNA"/>
</dbReference>
<keyword evidence="1" id="KW-1133">Transmembrane helix</keyword>
<organism evidence="2 3">
    <name type="scientific">Clitoria ternatea</name>
    <name type="common">Butterfly pea</name>
    <dbReference type="NCBI Taxonomy" id="43366"/>
    <lineage>
        <taxon>Eukaryota</taxon>
        <taxon>Viridiplantae</taxon>
        <taxon>Streptophyta</taxon>
        <taxon>Embryophyta</taxon>
        <taxon>Tracheophyta</taxon>
        <taxon>Spermatophyta</taxon>
        <taxon>Magnoliopsida</taxon>
        <taxon>eudicotyledons</taxon>
        <taxon>Gunneridae</taxon>
        <taxon>Pentapetalae</taxon>
        <taxon>rosids</taxon>
        <taxon>fabids</taxon>
        <taxon>Fabales</taxon>
        <taxon>Fabaceae</taxon>
        <taxon>Papilionoideae</taxon>
        <taxon>50 kb inversion clade</taxon>
        <taxon>NPAAA clade</taxon>
        <taxon>indigoferoid/millettioid clade</taxon>
        <taxon>Phaseoleae</taxon>
        <taxon>Clitoria</taxon>
    </lineage>
</organism>
<keyword evidence="1" id="KW-0472">Membrane</keyword>
<accession>A0AAN9FKZ6</accession>
<feature type="transmembrane region" description="Helical" evidence="1">
    <location>
        <begin position="121"/>
        <end position="144"/>
    </location>
</feature>
<proteinExistence type="predicted"/>
<sequence>MSRVPSFAIARASPSCTSSLIYLFFFLSPSFIYPSDDGSSTLFSSESDSMAALNGASVVLWTPKNGSLVKEERAVRFLRDEERKGKKKVWPHFGMMGMVLGVWKITLLLPRRFASLVVAHLVGFAPLNVVLLCKILSLFSFYLVKINIDML</sequence>
<reference evidence="2 3" key="1">
    <citation type="submission" date="2024-01" db="EMBL/GenBank/DDBJ databases">
        <title>The genomes of 5 underutilized Papilionoideae crops provide insights into root nodulation and disease resistance.</title>
        <authorList>
            <person name="Yuan L."/>
        </authorList>
    </citation>
    <scope>NUCLEOTIDE SEQUENCE [LARGE SCALE GENOMIC DNA]</scope>
    <source>
        <strain evidence="2">LY-2023</strain>
        <tissue evidence="2">Leaf</tissue>
    </source>
</reference>
<gene>
    <name evidence="2" type="ORF">RJT34_23425</name>
</gene>
<keyword evidence="1" id="KW-0812">Transmembrane</keyword>
<comment type="caution">
    <text evidence="2">The sequence shown here is derived from an EMBL/GenBank/DDBJ whole genome shotgun (WGS) entry which is preliminary data.</text>
</comment>
<keyword evidence="3" id="KW-1185">Reference proteome</keyword>
<evidence type="ECO:0000256" key="1">
    <source>
        <dbReference type="SAM" id="Phobius"/>
    </source>
</evidence>
<protein>
    <submittedName>
        <fullName evidence="2">Uncharacterized protein</fullName>
    </submittedName>
</protein>
<dbReference type="Proteomes" id="UP001359559">
    <property type="component" value="Unassembled WGS sequence"/>
</dbReference>
<evidence type="ECO:0000313" key="2">
    <source>
        <dbReference type="EMBL" id="KAK7278397.1"/>
    </source>
</evidence>
<dbReference type="AlphaFoldDB" id="A0AAN9FKZ6"/>
<feature type="transmembrane region" description="Helical" evidence="1">
    <location>
        <begin position="12"/>
        <end position="33"/>
    </location>
</feature>